<protein>
    <submittedName>
        <fullName evidence="2">Uncharacterized protein</fullName>
    </submittedName>
</protein>
<sequence>MARYAITPMDVARIVGYLAALGLVTWGWVEIAGKLHGEVTHRIKTEVREIVTS</sequence>
<evidence type="ECO:0000256" key="1">
    <source>
        <dbReference type="SAM" id="Phobius"/>
    </source>
</evidence>
<keyword evidence="1" id="KW-0472">Membrane</keyword>
<evidence type="ECO:0000313" key="2">
    <source>
        <dbReference type="EMBL" id="GAI29852.1"/>
    </source>
</evidence>
<feature type="transmembrane region" description="Helical" evidence="1">
    <location>
        <begin position="12"/>
        <end position="29"/>
    </location>
</feature>
<comment type="caution">
    <text evidence="2">The sequence shown here is derived from an EMBL/GenBank/DDBJ whole genome shotgun (WGS) entry which is preliminary data.</text>
</comment>
<accession>X1MDW6</accession>
<proteinExistence type="predicted"/>
<gene>
    <name evidence="2" type="ORF">S06H3_34425</name>
</gene>
<reference evidence="2" key="1">
    <citation type="journal article" date="2014" name="Front. Microbiol.">
        <title>High frequency of phylogenetically diverse reductive dehalogenase-homologous genes in deep subseafloor sedimentary metagenomes.</title>
        <authorList>
            <person name="Kawai M."/>
            <person name="Futagami T."/>
            <person name="Toyoda A."/>
            <person name="Takaki Y."/>
            <person name="Nishi S."/>
            <person name="Hori S."/>
            <person name="Arai W."/>
            <person name="Tsubouchi T."/>
            <person name="Morono Y."/>
            <person name="Uchiyama I."/>
            <person name="Ito T."/>
            <person name="Fujiyama A."/>
            <person name="Inagaki F."/>
            <person name="Takami H."/>
        </authorList>
    </citation>
    <scope>NUCLEOTIDE SEQUENCE</scope>
    <source>
        <strain evidence="2">Expedition CK06-06</strain>
    </source>
</reference>
<keyword evidence="1" id="KW-1133">Transmembrane helix</keyword>
<dbReference type="AlphaFoldDB" id="X1MDW6"/>
<name>X1MDW6_9ZZZZ</name>
<dbReference type="EMBL" id="BARV01020663">
    <property type="protein sequence ID" value="GAI29852.1"/>
    <property type="molecule type" value="Genomic_DNA"/>
</dbReference>
<keyword evidence="1" id="KW-0812">Transmembrane</keyword>
<organism evidence="2">
    <name type="scientific">marine sediment metagenome</name>
    <dbReference type="NCBI Taxonomy" id="412755"/>
    <lineage>
        <taxon>unclassified sequences</taxon>
        <taxon>metagenomes</taxon>
        <taxon>ecological metagenomes</taxon>
    </lineage>
</organism>